<dbReference type="OrthoDB" id="3162439at2759"/>
<evidence type="ECO:0000256" key="2">
    <source>
        <dbReference type="ARBA" id="ARBA00022737"/>
    </source>
</evidence>
<proteinExistence type="predicted"/>
<dbReference type="InterPro" id="IPR020472">
    <property type="entry name" value="WD40_PAC1"/>
</dbReference>
<dbReference type="Pfam" id="PF09994">
    <property type="entry name" value="T6SS_Tle1-like_cat"/>
    <property type="match status" value="1"/>
</dbReference>
<evidence type="ECO:0000256" key="3">
    <source>
        <dbReference type="PROSITE-ProRule" id="PRU00221"/>
    </source>
</evidence>
<protein>
    <recommendedName>
        <fullName evidence="5">T6SS Phospholipase effector Tle1-like catalytic domain-containing protein</fullName>
    </recommendedName>
</protein>
<feature type="repeat" description="WD" evidence="3">
    <location>
        <begin position="616"/>
        <end position="659"/>
    </location>
</feature>
<evidence type="ECO:0000256" key="4">
    <source>
        <dbReference type="SAM" id="MobiDB-lite"/>
    </source>
</evidence>
<feature type="domain" description="T6SS Phospholipase effector Tle1-like catalytic" evidence="5">
    <location>
        <begin position="77"/>
        <end position="346"/>
    </location>
</feature>
<dbReference type="AlphaFoldDB" id="A0A0C3NGJ1"/>
<reference evidence="6 7" key="1">
    <citation type="journal article" date="2014" name="PLoS Genet.">
        <title>Analysis of the Phlebiopsis gigantea genome, transcriptome and secretome provides insight into its pioneer colonization strategies of wood.</title>
        <authorList>
            <person name="Hori C."/>
            <person name="Ishida T."/>
            <person name="Igarashi K."/>
            <person name="Samejima M."/>
            <person name="Suzuki H."/>
            <person name="Master E."/>
            <person name="Ferreira P."/>
            <person name="Ruiz-Duenas F.J."/>
            <person name="Held B."/>
            <person name="Canessa P."/>
            <person name="Larrondo L.F."/>
            <person name="Schmoll M."/>
            <person name="Druzhinina I.S."/>
            <person name="Kubicek C.P."/>
            <person name="Gaskell J.A."/>
            <person name="Kersten P."/>
            <person name="St John F."/>
            <person name="Glasner J."/>
            <person name="Sabat G."/>
            <person name="Splinter BonDurant S."/>
            <person name="Syed K."/>
            <person name="Yadav J."/>
            <person name="Mgbeahuruike A.C."/>
            <person name="Kovalchuk A."/>
            <person name="Asiegbu F.O."/>
            <person name="Lackner G."/>
            <person name="Hoffmeister D."/>
            <person name="Rencoret J."/>
            <person name="Gutierrez A."/>
            <person name="Sun H."/>
            <person name="Lindquist E."/>
            <person name="Barry K."/>
            <person name="Riley R."/>
            <person name="Grigoriev I.V."/>
            <person name="Henrissat B."/>
            <person name="Kues U."/>
            <person name="Berka R.M."/>
            <person name="Martinez A.T."/>
            <person name="Covert S.F."/>
            <person name="Blanchette R.A."/>
            <person name="Cullen D."/>
        </authorList>
    </citation>
    <scope>NUCLEOTIDE SEQUENCE [LARGE SCALE GENOMIC DNA]</scope>
    <source>
        <strain evidence="6 7">11061_1 CR5-6</strain>
    </source>
</reference>
<dbReference type="PRINTS" id="PR00320">
    <property type="entry name" value="GPROTEINBRPT"/>
</dbReference>
<dbReference type="SMART" id="SM00320">
    <property type="entry name" value="WD40"/>
    <property type="match status" value="7"/>
</dbReference>
<dbReference type="Pfam" id="PF00400">
    <property type="entry name" value="WD40"/>
    <property type="match status" value="7"/>
</dbReference>
<keyword evidence="2" id="KW-0677">Repeat</keyword>
<keyword evidence="7" id="KW-1185">Reference proteome</keyword>
<feature type="repeat" description="WD" evidence="3">
    <location>
        <begin position="756"/>
        <end position="797"/>
    </location>
</feature>
<gene>
    <name evidence="6" type="ORF">PHLGIDRAFT_221964</name>
</gene>
<organism evidence="6 7">
    <name type="scientific">Phlebiopsis gigantea (strain 11061_1 CR5-6)</name>
    <name type="common">White-rot fungus</name>
    <name type="synonym">Peniophora gigantea</name>
    <dbReference type="NCBI Taxonomy" id="745531"/>
    <lineage>
        <taxon>Eukaryota</taxon>
        <taxon>Fungi</taxon>
        <taxon>Dikarya</taxon>
        <taxon>Basidiomycota</taxon>
        <taxon>Agaricomycotina</taxon>
        <taxon>Agaricomycetes</taxon>
        <taxon>Polyporales</taxon>
        <taxon>Phanerochaetaceae</taxon>
        <taxon>Phlebiopsis</taxon>
    </lineage>
</organism>
<evidence type="ECO:0000313" key="7">
    <source>
        <dbReference type="Proteomes" id="UP000053257"/>
    </source>
</evidence>
<feature type="repeat" description="WD" evidence="3">
    <location>
        <begin position="896"/>
        <end position="929"/>
    </location>
</feature>
<dbReference type="InterPro" id="IPR018712">
    <property type="entry name" value="Tle1-like_cat"/>
</dbReference>
<dbReference type="STRING" id="745531.A0A0C3NGJ1"/>
<dbReference type="PROSITE" id="PS50082">
    <property type="entry name" value="WD_REPEATS_2"/>
    <property type="match status" value="7"/>
</dbReference>
<dbReference type="SUPFAM" id="SSF50978">
    <property type="entry name" value="WD40 repeat-like"/>
    <property type="match status" value="1"/>
</dbReference>
<evidence type="ECO:0000313" key="6">
    <source>
        <dbReference type="EMBL" id="KIP03854.1"/>
    </source>
</evidence>
<dbReference type="InterPro" id="IPR019775">
    <property type="entry name" value="WD40_repeat_CS"/>
</dbReference>
<dbReference type="PANTHER" id="PTHR19848">
    <property type="entry name" value="WD40 REPEAT PROTEIN"/>
    <property type="match status" value="1"/>
</dbReference>
<dbReference type="HOGENOM" id="CLU_005049_4_3_1"/>
<dbReference type="Proteomes" id="UP000053257">
    <property type="component" value="Unassembled WGS sequence"/>
</dbReference>
<dbReference type="CDD" id="cd00200">
    <property type="entry name" value="WD40"/>
    <property type="match status" value="1"/>
</dbReference>
<accession>A0A0C3NGJ1</accession>
<dbReference type="EMBL" id="KN840597">
    <property type="protein sequence ID" value="KIP03854.1"/>
    <property type="molecule type" value="Genomic_DNA"/>
</dbReference>
<dbReference type="InterPro" id="IPR015943">
    <property type="entry name" value="WD40/YVTN_repeat-like_dom_sf"/>
</dbReference>
<dbReference type="InterPro" id="IPR036322">
    <property type="entry name" value="WD40_repeat_dom_sf"/>
</dbReference>
<dbReference type="PANTHER" id="PTHR19848:SF8">
    <property type="entry name" value="F-BOX AND WD REPEAT DOMAIN CONTAINING 7"/>
    <property type="match status" value="1"/>
</dbReference>
<dbReference type="Gene3D" id="2.130.10.10">
    <property type="entry name" value="YVTN repeat-like/Quinoprotein amine dehydrogenase"/>
    <property type="match status" value="2"/>
</dbReference>
<feature type="repeat" description="WD" evidence="3">
    <location>
        <begin position="661"/>
        <end position="693"/>
    </location>
</feature>
<feature type="region of interest" description="Disordered" evidence="4">
    <location>
        <begin position="1"/>
        <end position="33"/>
    </location>
</feature>
<sequence length="943" mass="103792">MKQSGSVDGPPQDSSSDLPAGTTPSSSSRSKGERILADASTGYHGVHDEEHVCPGCKPNLEDFCSCPHPTPGAAPRRNLIVCIDGTAQQIGAFNTHVVELYSMLENSDRQLTYYTSGVGSYVAGARPLGRVVQKIVYGVDIAFALRHEVNILRSYKWICDNYTPGDRIFIFGFSRGAYQARVISELIECIGILRRNVTNQISFAFRRYLLMKQAILDKLKNPDRESESDETRADCEQFKRLLSHSYARVHFLGAWDTVTSIGLTQGPRFVLPGMMHVCACRHALGLHERRVKYGPEYFQSGIGSLASAGGNVREVWFAGCHSDIGGGYLKSTDANHGGPALRWMVYEAMEYGLFVQPFQRQWGSVTCHPSMVGLWGILEAMPFKRLSYDSENYNATTHWPHFSAGRRIQKGQLIHTSVQEYYQDTKEVAPESKVISKATLLLEKKWIPFEKYIRKIDLDMLEKDSHHDVVKGAISSLRNAVEAQKVPDDIFEQLSMLDRLLSCTVGRQSLIDSLHNEDDTHTLLKALVLIIRPSSSDDTTAQNTDIKQANRNIIAHSLSKVLASYHSRPNSKATTATAGDTIISPRQSAAELWGNLSFANDELRDKVLRVFCSDTLPGRSSVVHGVSWSPCRELERIASASHDSSIQIWDVNSLRSISGPLFGHDLCASSIAFSGDGKQLISGSHDKIVHIWDTKRLRLHGGRQPQMAHDSAVRTVAFSPRSNLIASGSNDPTIRVESWDPEANLKSANYPQKQQLGEHAGGVWSVAFSPEGTHLASGSGDNKLRVWSVNPPQTVPELEVEAHSKTVSSVVFSPDGKYVISGSLDGTVEIWNRETKSAVKSLRLDEHRGEVTDLAVSSHSSYATGEYMLASASSDSRVRLWKIGANGQTRTFVASLKGHSQKVHSISFSPDGTRIAAGSDGGVLMIWQIYDSVPRAADKGKAS</sequence>
<feature type="repeat" description="WD" evidence="3">
    <location>
        <begin position="706"/>
        <end position="736"/>
    </location>
</feature>
<dbReference type="PROSITE" id="PS50294">
    <property type="entry name" value="WD_REPEATS_REGION"/>
    <property type="match status" value="6"/>
</dbReference>
<feature type="repeat" description="WD" evidence="3">
    <location>
        <begin position="800"/>
        <end position="841"/>
    </location>
</feature>
<feature type="repeat" description="WD" evidence="3">
    <location>
        <begin position="844"/>
        <end position="891"/>
    </location>
</feature>
<dbReference type="InterPro" id="IPR001680">
    <property type="entry name" value="WD40_rpt"/>
</dbReference>
<name>A0A0C3NGJ1_PHLG1</name>
<feature type="compositionally biased region" description="Polar residues" evidence="4">
    <location>
        <begin position="1"/>
        <end position="29"/>
    </location>
</feature>
<evidence type="ECO:0000256" key="1">
    <source>
        <dbReference type="ARBA" id="ARBA00022574"/>
    </source>
</evidence>
<dbReference type="PROSITE" id="PS00678">
    <property type="entry name" value="WD_REPEATS_1"/>
    <property type="match status" value="1"/>
</dbReference>
<evidence type="ECO:0000259" key="5">
    <source>
        <dbReference type="Pfam" id="PF09994"/>
    </source>
</evidence>
<keyword evidence="1 3" id="KW-0853">WD repeat</keyword>